<sequence length="114" mass="11989">MVEAPIPNLHGTPMHVTAVELYQGHHGDAAGACVRCGERVPCPVRKHAASVIAAAGEDPRWYDGRVGAAPPPPAAGPAPRESGRTHPNHTGYTIGGHGASLSPESFLYEREREP</sequence>
<evidence type="ECO:0000256" key="1">
    <source>
        <dbReference type="SAM" id="MobiDB-lite"/>
    </source>
</evidence>
<protein>
    <submittedName>
        <fullName evidence="2">Uncharacterized protein</fullName>
    </submittedName>
</protein>
<name>A0A372G5J2_9ACTN</name>
<dbReference type="Proteomes" id="UP000262621">
    <property type="component" value="Unassembled WGS sequence"/>
</dbReference>
<organism evidence="2 3">
    <name type="scientific">Micromonospora craniellae</name>
    <dbReference type="NCBI Taxonomy" id="2294034"/>
    <lineage>
        <taxon>Bacteria</taxon>
        <taxon>Bacillati</taxon>
        <taxon>Actinomycetota</taxon>
        <taxon>Actinomycetes</taxon>
        <taxon>Micromonosporales</taxon>
        <taxon>Micromonosporaceae</taxon>
        <taxon>Micromonospora</taxon>
    </lineage>
</organism>
<dbReference type="AlphaFoldDB" id="A0A372G5J2"/>
<feature type="region of interest" description="Disordered" evidence="1">
    <location>
        <begin position="61"/>
        <end position="114"/>
    </location>
</feature>
<keyword evidence="3" id="KW-1185">Reference proteome</keyword>
<evidence type="ECO:0000313" key="3">
    <source>
        <dbReference type="Proteomes" id="UP000262621"/>
    </source>
</evidence>
<reference evidence="2 3" key="1">
    <citation type="submission" date="2018-08" db="EMBL/GenBank/DDBJ databases">
        <title>Verrucosispora craniellae sp. nov., isolated from a marine sponge in the South China Sea.</title>
        <authorList>
            <person name="Li L."/>
            <person name="Lin H.W."/>
        </authorList>
    </citation>
    <scope>NUCLEOTIDE SEQUENCE [LARGE SCALE GENOMIC DNA]</scope>
    <source>
        <strain evidence="2 3">LHW63014</strain>
    </source>
</reference>
<evidence type="ECO:0000313" key="2">
    <source>
        <dbReference type="EMBL" id="RFS48297.1"/>
    </source>
</evidence>
<accession>A0A372G5J2</accession>
<comment type="caution">
    <text evidence="2">The sequence shown here is derived from an EMBL/GenBank/DDBJ whole genome shotgun (WGS) entry which is preliminary data.</text>
</comment>
<dbReference type="EMBL" id="QVFU01000001">
    <property type="protein sequence ID" value="RFS48297.1"/>
    <property type="molecule type" value="Genomic_DNA"/>
</dbReference>
<gene>
    <name evidence="2" type="ORF">D0Q02_02100</name>
</gene>
<proteinExistence type="predicted"/>
<dbReference type="RefSeq" id="WP_117226227.1">
    <property type="nucleotide sequence ID" value="NZ_CP061725.1"/>
</dbReference>